<gene>
    <name evidence="5" type="ORF">TWF102_002830</name>
</gene>
<evidence type="ECO:0000256" key="3">
    <source>
        <dbReference type="SAM" id="MobiDB-lite"/>
    </source>
</evidence>
<reference evidence="5 6" key="1">
    <citation type="submission" date="2019-06" db="EMBL/GenBank/DDBJ databases">
        <authorList>
            <person name="Palmer J.M."/>
        </authorList>
    </citation>
    <scope>NUCLEOTIDE SEQUENCE [LARGE SCALE GENOMIC DNA]</scope>
    <source>
        <strain evidence="5 6">TWF102</strain>
    </source>
</reference>
<keyword evidence="1 2" id="KW-0694">RNA-binding</keyword>
<dbReference type="GO" id="GO:0003729">
    <property type="term" value="F:mRNA binding"/>
    <property type="evidence" value="ECO:0007669"/>
    <property type="project" value="TreeGrafter"/>
</dbReference>
<protein>
    <recommendedName>
        <fullName evidence="4">RRM domain-containing protein</fullName>
    </recommendedName>
</protein>
<proteinExistence type="predicted"/>
<dbReference type="AlphaFoldDB" id="A0A7C8J5K7"/>
<feature type="compositionally biased region" description="Basic and acidic residues" evidence="3">
    <location>
        <begin position="57"/>
        <end position="67"/>
    </location>
</feature>
<dbReference type="Pfam" id="PF13865">
    <property type="entry name" value="FoP_duplication"/>
    <property type="match status" value="1"/>
</dbReference>
<feature type="region of interest" description="Disordered" evidence="3">
    <location>
        <begin position="155"/>
        <end position="218"/>
    </location>
</feature>
<dbReference type="SUPFAM" id="SSF54928">
    <property type="entry name" value="RNA-binding domain, RBD"/>
    <property type="match status" value="1"/>
</dbReference>
<comment type="caution">
    <text evidence="5">The sequence shown here is derived from an EMBL/GenBank/DDBJ whole genome shotgun (WGS) entry which is preliminary data.</text>
</comment>
<dbReference type="InterPro" id="IPR000504">
    <property type="entry name" value="RRM_dom"/>
</dbReference>
<evidence type="ECO:0000259" key="4">
    <source>
        <dbReference type="PROSITE" id="PS50102"/>
    </source>
</evidence>
<evidence type="ECO:0000256" key="1">
    <source>
        <dbReference type="ARBA" id="ARBA00022884"/>
    </source>
</evidence>
<feature type="region of interest" description="Disordered" evidence="3">
    <location>
        <begin position="1"/>
        <end position="68"/>
    </location>
</feature>
<evidence type="ECO:0000256" key="2">
    <source>
        <dbReference type="PROSITE-ProRule" id="PRU00176"/>
    </source>
</evidence>
<name>A0A7C8J5K7_ORBOL</name>
<dbReference type="EMBL" id="WIQW01000152">
    <property type="protein sequence ID" value="KAF3079542.1"/>
    <property type="molecule type" value="Genomic_DNA"/>
</dbReference>
<dbReference type="Gene3D" id="3.30.70.330">
    <property type="match status" value="1"/>
</dbReference>
<dbReference type="InterPro" id="IPR012677">
    <property type="entry name" value="Nucleotide-bd_a/b_plait_sf"/>
</dbReference>
<feature type="compositionally biased region" description="Gly residues" evidence="3">
    <location>
        <begin position="182"/>
        <end position="208"/>
    </location>
</feature>
<dbReference type="SMART" id="SM00360">
    <property type="entry name" value="RRM"/>
    <property type="match status" value="1"/>
</dbReference>
<organism evidence="5 6">
    <name type="scientific">Orbilia oligospora</name>
    <name type="common">Nematode-trapping fungus</name>
    <name type="synonym">Arthrobotrys oligospora</name>
    <dbReference type="NCBI Taxonomy" id="2813651"/>
    <lineage>
        <taxon>Eukaryota</taxon>
        <taxon>Fungi</taxon>
        <taxon>Dikarya</taxon>
        <taxon>Ascomycota</taxon>
        <taxon>Pezizomycotina</taxon>
        <taxon>Orbiliomycetes</taxon>
        <taxon>Orbiliales</taxon>
        <taxon>Orbiliaceae</taxon>
        <taxon>Orbilia</taxon>
    </lineage>
</organism>
<dbReference type="InterPro" id="IPR035979">
    <property type="entry name" value="RBD_domain_sf"/>
</dbReference>
<evidence type="ECO:0000313" key="5">
    <source>
        <dbReference type="EMBL" id="KAF3079542.1"/>
    </source>
</evidence>
<dbReference type="PROSITE" id="PS50102">
    <property type="entry name" value="RRM"/>
    <property type="match status" value="1"/>
</dbReference>
<dbReference type="SMART" id="SM01218">
    <property type="entry name" value="FoP_duplication"/>
    <property type="match status" value="1"/>
</dbReference>
<accession>A0A7C8J5K7</accession>
<dbReference type="Pfam" id="PF00076">
    <property type="entry name" value="RRM_1"/>
    <property type="match status" value="1"/>
</dbReference>
<feature type="domain" description="RRM" evidence="4">
    <location>
        <begin position="68"/>
        <end position="146"/>
    </location>
</feature>
<dbReference type="InterPro" id="IPR051229">
    <property type="entry name" value="ALYREF_mRNA_export"/>
</dbReference>
<evidence type="ECO:0000313" key="6">
    <source>
        <dbReference type="Proteomes" id="UP000475325"/>
    </source>
</evidence>
<dbReference type="Proteomes" id="UP000475325">
    <property type="component" value="Unassembled WGS sequence"/>
</dbReference>
<sequence>MASNLDRSLDEILKDKKGDARRNNKRAGPVGGIRKRSARIEQNKKKAAAAAPTGPAKKADTKKDGNDTKIQVSNLPLDVNESMLREYFTNVVGTIKKCNLVYKANGQSAGIATIEFHKPGHANIAFDKFNGRLVDNRPMKVEIIVDPTKVAFADRISGPSKPAPKPAPKPAANKPKPVTVGGRPGGAGRNPRGGRGGRGGRKGAGSSGSGIKRTTKTVEELDQEMADYYKGSENAAPATAPQVDAAVMEDLVSRPVHPDSQILT</sequence>
<dbReference type="PANTHER" id="PTHR19965:SF35">
    <property type="entry name" value="RNA ANNEALING PROTEIN YRA1"/>
    <property type="match status" value="1"/>
</dbReference>
<dbReference type="GO" id="GO:0005634">
    <property type="term" value="C:nucleus"/>
    <property type="evidence" value="ECO:0007669"/>
    <property type="project" value="TreeGrafter"/>
</dbReference>
<dbReference type="PANTHER" id="PTHR19965">
    <property type="entry name" value="RNA AND EXPORT FACTOR BINDING PROTEIN"/>
    <property type="match status" value="1"/>
</dbReference>
<dbReference type="InterPro" id="IPR025715">
    <property type="entry name" value="FoP_C"/>
</dbReference>
<feature type="compositionally biased region" description="Basic and acidic residues" evidence="3">
    <location>
        <begin position="7"/>
        <end position="22"/>
    </location>
</feature>